<dbReference type="EMBL" id="JBBKZV010000009">
    <property type="protein sequence ID" value="MEJ8823653.1"/>
    <property type="molecule type" value="Genomic_DNA"/>
</dbReference>
<dbReference type="RefSeq" id="WP_340364685.1">
    <property type="nucleotide sequence ID" value="NZ_JBBKZV010000009.1"/>
</dbReference>
<feature type="domain" description="GAF" evidence="2">
    <location>
        <begin position="40"/>
        <end position="188"/>
    </location>
</feature>
<dbReference type="PANTHER" id="PTHR43102:SF2">
    <property type="entry name" value="GAF DOMAIN-CONTAINING PROTEIN"/>
    <property type="match status" value="1"/>
</dbReference>
<evidence type="ECO:0000313" key="3">
    <source>
        <dbReference type="EMBL" id="MEJ8823653.1"/>
    </source>
</evidence>
<sequence length="206" mass="23045">MSLLDGQELMVLHDLDYTPDALDVRISELLVATADGCDELIDQSVGEVLRLLREHLQMDVVFVSEFVGGRRVFRRVEAKPASRVIEVGESSPLEESFCQYVVEGRLPRLMNDVATHPSFADLPPTPFPIGAHLSTPIVLDDGRVYGTLCCFSFAPNESLTQRDLRKLELSAQLAAKKLNEQRAKTTEKVTADWQLEPKGDAPQRRR</sequence>
<dbReference type="Proteomes" id="UP001363010">
    <property type="component" value="Unassembled WGS sequence"/>
</dbReference>
<dbReference type="SUPFAM" id="SSF55781">
    <property type="entry name" value="GAF domain-like"/>
    <property type="match status" value="1"/>
</dbReference>
<dbReference type="Gene3D" id="3.30.450.40">
    <property type="match status" value="1"/>
</dbReference>
<protein>
    <submittedName>
        <fullName evidence="3">GAF domain-containing protein</fullName>
    </submittedName>
</protein>
<proteinExistence type="predicted"/>
<dbReference type="PANTHER" id="PTHR43102">
    <property type="entry name" value="SLR1143 PROTEIN"/>
    <property type="match status" value="1"/>
</dbReference>
<feature type="region of interest" description="Disordered" evidence="1">
    <location>
        <begin position="179"/>
        <end position="206"/>
    </location>
</feature>
<evidence type="ECO:0000313" key="4">
    <source>
        <dbReference type="Proteomes" id="UP001363010"/>
    </source>
</evidence>
<dbReference type="InterPro" id="IPR003018">
    <property type="entry name" value="GAF"/>
</dbReference>
<keyword evidence="4" id="KW-1185">Reference proteome</keyword>
<dbReference type="Pfam" id="PF13185">
    <property type="entry name" value="GAF_2"/>
    <property type="match status" value="1"/>
</dbReference>
<dbReference type="InterPro" id="IPR029016">
    <property type="entry name" value="GAF-like_dom_sf"/>
</dbReference>
<comment type="caution">
    <text evidence="3">The sequence shown here is derived from an EMBL/GenBank/DDBJ whole genome shotgun (WGS) entry which is preliminary data.</text>
</comment>
<gene>
    <name evidence="3" type="ORF">WKW80_16685</name>
</gene>
<organism evidence="3 4">
    <name type="scientific">Variovorax humicola</name>
    <dbReference type="NCBI Taxonomy" id="1769758"/>
    <lineage>
        <taxon>Bacteria</taxon>
        <taxon>Pseudomonadati</taxon>
        <taxon>Pseudomonadota</taxon>
        <taxon>Betaproteobacteria</taxon>
        <taxon>Burkholderiales</taxon>
        <taxon>Comamonadaceae</taxon>
        <taxon>Variovorax</taxon>
    </lineage>
</organism>
<evidence type="ECO:0000259" key="2">
    <source>
        <dbReference type="SMART" id="SM00065"/>
    </source>
</evidence>
<name>A0ABU8W1W7_9BURK</name>
<evidence type="ECO:0000256" key="1">
    <source>
        <dbReference type="SAM" id="MobiDB-lite"/>
    </source>
</evidence>
<reference evidence="3 4" key="1">
    <citation type="submission" date="2024-03" db="EMBL/GenBank/DDBJ databases">
        <title>Novel species of the genus Variovorax.</title>
        <authorList>
            <person name="Liu Q."/>
            <person name="Xin Y.-H."/>
        </authorList>
    </citation>
    <scope>NUCLEOTIDE SEQUENCE [LARGE SCALE GENOMIC DNA]</scope>
    <source>
        <strain evidence="3 4">KACC 18501</strain>
    </source>
</reference>
<dbReference type="SMART" id="SM00065">
    <property type="entry name" value="GAF"/>
    <property type="match status" value="1"/>
</dbReference>
<accession>A0ABU8W1W7</accession>